<gene>
    <name evidence="4" type="ORF">DQK91_12030</name>
    <name evidence="3" type="ORF">E8L03_02625</name>
</gene>
<reference evidence="3 6" key="2">
    <citation type="submission" date="2019-04" db="EMBL/GenBank/DDBJ databases">
        <title>Isolation and culture of sulfate reducing bacteria from the cold seep of the South China Sea.</title>
        <authorList>
            <person name="Sun C."/>
            <person name="Liu R."/>
        </authorList>
    </citation>
    <scope>NUCLEOTIDE SEQUENCE [LARGE SCALE GENOMIC DNA]</scope>
    <source>
        <strain evidence="3 6">CS1</strain>
    </source>
</reference>
<organism evidence="4 5">
    <name type="scientific">Oceanidesulfovibrio marinus</name>
    <dbReference type="NCBI Taxonomy" id="370038"/>
    <lineage>
        <taxon>Bacteria</taxon>
        <taxon>Pseudomonadati</taxon>
        <taxon>Thermodesulfobacteriota</taxon>
        <taxon>Desulfovibrionia</taxon>
        <taxon>Desulfovibrionales</taxon>
        <taxon>Desulfovibrionaceae</taxon>
        <taxon>Oceanidesulfovibrio</taxon>
    </lineage>
</organism>
<dbReference type="AlphaFoldDB" id="A0A6P1ZFV1"/>
<feature type="transmembrane region" description="Helical" evidence="2">
    <location>
        <begin position="12"/>
        <end position="35"/>
    </location>
</feature>
<keyword evidence="2" id="KW-0812">Transmembrane</keyword>
<dbReference type="OrthoDB" id="47652at2"/>
<evidence type="ECO:0000313" key="3">
    <source>
        <dbReference type="EMBL" id="QJT07887.1"/>
    </source>
</evidence>
<protein>
    <submittedName>
        <fullName evidence="4">YggT family protein</fullName>
    </submittedName>
</protein>
<dbReference type="Pfam" id="PF02325">
    <property type="entry name" value="CCB3_YggT"/>
    <property type="match status" value="1"/>
</dbReference>
<evidence type="ECO:0000256" key="1">
    <source>
        <dbReference type="ARBA" id="ARBA00010894"/>
    </source>
</evidence>
<dbReference type="Proteomes" id="UP000434052">
    <property type="component" value="Unassembled WGS sequence"/>
</dbReference>
<dbReference type="GO" id="GO:0016020">
    <property type="term" value="C:membrane"/>
    <property type="evidence" value="ECO:0007669"/>
    <property type="project" value="InterPro"/>
</dbReference>
<proteinExistence type="inferred from homology"/>
<keyword evidence="6" id="KW-1185">Reference proteome</keyword>
<comment type="similarity">
    <text evidence="1">Belongs to the YggT family.</text>
</comment>
<sequence>MFLFGNFLEGLATVLSIVLTAYFWIVIISALLSWVNPDPYNPIVRALRTLTEPVFYRIRRWLPFVMVGGFDLSPIIVLLAIQFLQVFLVRSLVQLAHTM</sequence>
<name>A0A6P1ZFV1_9BACT</name>
<dbReference type="EMBL" id="CP039543">
    <property type="protein sequence ID" value="QJT07887.1"/>
    <property type="molecule type" value="Genomic_DNA"/>
</dbReference>
<dbReference type="PANTHER" id="PTHR33219">
    <property type="entry name" value="YLMG HOMOLOG PROTEIN 2, CHLOROPLASTIC"/>
    <property type="match status" value="1"/>
</dbReference>
<feature type="transmembrane region" description="Helical" evidence="2">
    <location>
        <begin position="72"/>
        <end position="93"/>
    </location>
</feature>
<dbReference type="EMBL" id="QMIF01000007">
    <property type="protein sequence ID" value="TVM33387.1"/>
    <property type="molecule type" value="Genomic_DNA"/>
</dbReference>
<reference evidence="4 5" key="1">
    <citation type="submission" date="2018-06" db="EMBL/GenBank/DDBJ databases">
        <title>Complete genome of Desulfovibrio marinus P48SEP.</title>
        <authorList>
            <person name="Crispim J.S."/>
            <person name="Vidigal P.M.P."/>
            <person name="Silva L.C.F."/>
            <person name="Araujo L.C."/>
            <person name="Laguardia C.N."/>
            <person name="Dias R.S."/>
            <person name="Sousa M.P."/>
            <person name="Paula S.O."/>
            <person name="Silva C."/>
        </authorList>
    </citation>
    <scope>NUCLEOTIDE SEQUENCE [LARGE SCALE GENOMIC DNA]</scope>
    <source>
        <strain evidence="4 5">P48SEP</strain>
    </source>
</reference>
<dbReference type="Proteomes" id="UP000503251">
    <property type="component" value="Chromosome"/>
</dbReference>
<evidence type="ECO:0000313" key="5">
    <source>
        <dbReference type="Proteomes" id="UP000434052"/>
    </source>
</evidence>
<dbReference type="InterPro" id="IPR003425">
    <property type="entry name" value="CCB3/YggT"/>
</dbReference>
<dbReference type="RefSeq" id="WP_144305608.1">
    <property type="nucleotide sequence ID" value="NZ_CP039543.1"/>
</dbReference>
<evidence type="ECO:0000313" key="4">
    <source>
        <dbReference type="EMBL" id="TVM33387.1"/>
    </source>
</evidence>
<keyword evidence="2" id="KW-1133">Transmembrane helix</keyword>
<accession>A0A6P1ZFV1</accession>
<keyword evidence="2" id="KW-0472">Membrane</keyword>
<evidence type="ECO:0000256" key="2">
    <source>
        <dbReference type="SAM" id="Phobius"/>
    </source>
</evidence>
<evidence type="ECO:0000313" key="6">
    <source>
        <dbReference type="Proteomes" id="UP000503251"/>
    </source>
</evidence>
<dbReference type="PANTHER" id="PTHR33219:SF14">
    <property type="entry name" value="PROTEIN COFACTOR ASSEMBLY OF COMPLEX C SUBUNIT B CCB3, CHLOROPLASTIC-RELATED"/>
    <property type="match status" value="1"/>
</dbReference>